<dbReference type="InterPro" id="IPR027417">
    <property type="entry name" value="P-loop_NTPase"/>
</dbReference>
<evidence type="ECO:0000313" key="2">
    <source>
        <dbReference type="EMBL" id="KAJ5138472.1"/>
    </source>
</evidence>
<dbReference type="EMBL" id="JAPQKL010000003">
    <property type="protein sequence ID" value="KAJ5138472.1"/>
    <property type="molecule type" value="Genomic_DNA"/>
</dbReference>
<dbReference type="OrthoDB" id="4501769at2759"/>
<name>A0A9W9H4F1_9EURO</name>
<protein>
    <submittedName>
        <fullName evidence="2">Multidrug resistance ABC transporter</fullName>
    </submittedName>
</protein>
<dbReference type="Gene3D" id="3.40.50.300">
    <property type="entry name" value="P-loop containing nucleotide triphosphate hydrolases"/>
    <property type="match status" value="1"/>
</dbReference>
<dbReference type="SUPFAM" id="SSF52540">
    <property type="entry name" value="P-loop containing nucleoside triphosphate hydrolases"/>
    <property type="match status" value="1"/>
</dbReference>
<dbReference type="Proteomes" id="UP001149079">
    <property type="component" value="Unassembled WGS sequence"/>
</dbReference>
<organism evidence="2 3">
    <name type="scientific">Penicillium bovifimosum</name>
    <dbReference type="NCBI Taxonomy" id="126998"/>
    <lineage>
        <taxon>Eukaryota</taxon>
        <taxon>Fungi</taxon>
        <taxon>Dikarya</taxon>
        <taxon>Ascomycota</taxon>
        <taxon>Pezizomycotina</taxon>
        <taxon>Eurotiomycetes</taxon>
        <taxon>Eurotiomycetidae</taxon>
        <taxon>Eurotiales</taxon>
        <taxon>Aspergillaceae</taxon>
        <taxon>Penicillium</taxon>
    </lineage>
</organism>
<reference evidence="2" key="1">
    <citation type="submission" date="2022-11" db="EMBL/GenBank/DDBJ databases">
        <authorList>
            <person name="Petersen C."/>
        </authorList>
    </citation>
    <scope>NUCLEOTIDE SEQUENCE</scope>
    <source>
        <strain evidence="2">IBT 22155</strain>
    </source>
</reference>
<evidence type="ECO:0000313" key="3">
    <source>
        <dbReference type="Proteomes" id="UP001149079"/>
    </source>
</evidence>
<proteinExistence type="predicted"/>
<dbReference type="GeneID" id="81403234"/>
<reference evidence="2" key="2">
    <citation type="journal article" date="2023" name="IMA Fungus">
        <title>Comparative genomic study of the Penicillium genus elucidates a diverse pangenome and 15 lateral gene transfer events.</title>
        <authorList>
            <person name="Petersen C."/>
            <person name="Sorensen T."/>
            <person name="Nielsen M.R."/>
            <person name="Sondergaard T.E."/>
            <person name="Sorensen J.L."/>
            <person name="Fitzpatrick D.A."/>
            <person name="Frisvad J.C."/>
            <person name="Nielsen K.L."/>
        </authorList>
    </citation>
    <scope>NUCLEOTIDE SEQUENCE</scope>
    <source>
        <strain evidence="2">IBT 22155</strain>
    </source>
</reference>
<dbReference type="RefSeq" id="XP_056523121.1">
    <property type="nucleotide sequence ID" value="XM_056664064.1"/>
</dbReference>
<feature type="domain" description="ABC transporter" evidence="1">
    <location>
        <begin position="11"/>
        <end position="45"/>
    </location>
</feature>
<gene>
    <name evidence="2" type="ORF">N7515_003320</name>
</gene>
<accession>A0A9W9H4F1</accession>
<dbReference type="AlphaFoldDB" id="A0A9W9H4F1"/>
<dbReference type="GO" id="GO:0005524">
    <property type="term" value="F:ATP binding"/>
    <property type="evidence" value="ECO:0007669"/>
    <property type="project" value="InterPro"/>
</dbReference>
<dbReference type="GO" id="GO:0016887">
    <property type="term" value="F:ATP hydrolysis activity"/>
    <property type="evidence" value="ECO:0007669"/>
    <property type="project" value="InterPro"/>
</dbReference>
<dbReference type="InterPro" id="IPR003439">
    <property type="entry name" value="ABC_transporter-like_ATP-bd"/>
</dbReference>
<dbReference type="Pfam" id="PF00005">
    <property type="entry name" value="ABC_tran"/>
    <property type="match status" value="1"/>
</dbReference>
<keyword evidence="3" id="KW-1185">Reference proteome</keyword>
<evidence type="ECO:0000259" key="1">
    <source>
        <dbReference type="Pfam" id="PF00005"/>
    </source>
</evidence>
<comment type="caution">
    <text evidence="2">The sequence shown here is derived from an EMBL/GenBank/DDBJ whole genome shotgun (WGS) entry which is preliminary data.</text>
</comment>
<sequence length="86" mass="9308">MGRRQRKLNILQNLDGLVEAGEMLVVLGPPGSGCSTFLKTIAGERYGFYVDKNFGLNYQGMVESASVSDCQHRRCLPEPGSAAMLG</sequence>